<keyword evidence="3" id="KW-1185">Reference proteome</keyword>
<dbReference type="Pfam" id="PF01650">
    <property type="entry name" value="Peptidase_C13"/>
    <property type="match status" value="1"/>
</dbReference>
<keyword evidence="1" id="KW-1133">Transmembrane helix</keyword>
<dbReference type="RefSeq" id="WP_188568668.1">
    <property type="nucleotide sequence ID" value="NZ_BMED01000006.1"/>
</dbReference>
<protein>
    <recommendedName>
        <fullName evidence="4">Peptidase C13 family protein</fullName>
    </recommendedName>
</protein>
<keyword evidence="1" id="KW-0472">Membrane</keyword>
<keyword evidence="1" id="KW-0812">Transmembrane</keyword>
<name>A0A916UYM0_9BURK</name>
<evidence type="ECO:0000313" key="2">
    <source>
        <dbReference type="EMBL" id="GGC94967.1"/>
    </source>
</evidence>
<accession>A0A916UYM0</accession>
<proteinExistence type="predicted"/>
<dbReference type="EMBL" id="BMED01000006">
    <property type="protein sequence ID" value="GGC94967.1"/>
    <property type="molecule type" value="Genomic_DNA"/>
</dbReference>
<feature type="transmembrane region" description="Helical" evidence="1">
    <location>
        <begin position="183"/>
        <end position="203"/>
    </location>
</feature>
<evidence type="ECO:0000256" key="1">
    <source>
        <dbReference type="SAM" id="Phobius"/>
    </source>
</evidence>
<dbReference type="Proteomes" id="UP000637423">
    <property type="component" value="Unassembled WGS sequence"/>
</dbReference>
<sequence>MPFSVTDNLDHQPTPLSYRPYAFFVNLKAGLRAACLLRISSDSVHASAAQLILLVLLGTVLQFSADLLQTGRDGMFVPYGLGGLLLNVPIVLLAAWGVASCFRRPRQLLVLAVLMLATMLVIDYGMLFLEYLLDYLPGAILRNWPARLKVRLDRYGFLLRLVWLVLACALASVRLLRLRFPAFGPATVVLSLLLAAPFTQIYIDRTLWTAAREESAQLAPELQKEDIFYLQPQLLQSQLASMRAGEGSRIQLFFLGVAGYAGQDVFMKEVRYVRAMFDRRFGTAGHSLMLINNPKSVRASPIASVSSMQMSLNRIGQLMDRDRDVLFLYLSSHGSHDHSFTLEFEGMQFFILNPQALRTMLDASGIRNRVIVVSACYSGGFVDALKTDDTLVMTAAAADRTSFGCSNEADFTYFGKAYFEEALNKTDSFTEAFDMALPAIRVRESMQGFDNSNPQIFIGKNIAGRLQEFQRQLPKNKTPAKD</sequence>
<dbReference type="InterPro" id="IPR001096">
    <property type="entry name" value="Peptidase_C13"/>
</dbReference>
<evidence type="ECO:0000313" key="3">
    <source>
        <dbReference type="Proteomes" id="UP000637423"/>
    </source>
</evidence>
<reference evidence="2" key="1">
    <citation type="journal article" date="2014" name="Int. J. Syst. Evol. Microbiol.">
        <title>Complete genome sequence of Corynebacterium casei LMG S-19264T (=DSM 44701T), isolated from a smear-ripened cheese.</title>
        <authorList>
            <consortium name="US DOE Joint Genome Institute (JGI-PGF)"/>
            <person name="Walter F."/>
            <person name="Albersmeier A."/>
            <person name="Kalinowski J."/>
            <person name="Ruckert C."/>
        </authorList>
    </citation>
    <scope>NUCLEOTIDE SEQUENCE</scope>
    <source>
        <strain evidence="2">CGMCC 1.10998</strain>
    </source>
</reference>
<reference evidence="2" key="2">
    <citation type="submission" date="2020-09" db="EMBL/GenBank/DDBJ databases">
        <authorList>
            <person name="Sun Q."/>
            <person name="Zhou Y."/>
        </authorList>
    </citation>
    <scope>NUCLEOTIDE SEQUENCE</scope>
    <source>
        <strain evidence="2">CGMCC 1.10998</strain>
    </source>
</reference>
<dbReference type="Gene3D" id="3.40.50.1460">
    <property type="match status" value="1"/>
</dbReference>
<dbReference type="AlphaFoldDB" id="A0A916UYM0"/>
<feature type="transmembrane region" description="Helical" evidence="1">
    <location>
        <begin position="157"/>
        <end position="176"/>
    </location>
</feature>
<dbReference type="GO" id="GO:0006508">
    <property type="term" value="P:proteolysis"/>
    <property type="evidence" value="ECO:0007669"/>
    <property type="project" value="InterPro"/>
</dbReference>
<feature type="transmembrane region" description="Helical" evidence="1">
    <location>
        <begin position="108"/>
        <end position="129"/>
    </location>
</feature>
<dbReference type="GO" id="GO:0008233">
    <property type="term" value="F:peptidase activity"/>
    <property type="evidence" value="ECO:0007669"/>
    <property type="project" value="InterPro"/>
</dbReference>
<comment type="caution">
    <text evidence="2">The sequence shown here is derived from an EMBL/GenBank/DDBJ whole genome shotgun (WGS) entry which is preliminary data.</text>
</comment>
<organism evidence="2 3">
    <name type="scientific">Undibacterium terreum</name>
    <dbReference type="NCBI Taxonomy" id="1224302"/>
    <lineage>
        <taxon>Bacteria</taxon>
        <taxon>Pseudomonadati</taxon>
        <taxon>Pseudomonadota</taxon>
        <taxon>Betaproteobacteria</taxon>
        <taxon>Burkholderiales</taxon>
        <taxon>Oxalobacteraceae</taxon>
        <taxon>Undibacterium</taxon>
    </lineage>
</organism>
<feature type="transmembrane region" description="Helical" evidence="1">
    <location>
        <begin position="46"/>
        <end position="64"/>
    </location>
</feature>
<feature type="transmembrane region" description="Helical" evidence="1">
    <location>
        <begin position="76"/>
        <end position="96"/>
    </location>
</feature>
<evidence type="ECO:0008006" key="4">
    <source>
        <dbReference type="Google" id="ProtNLM"/>
    </source>
</evidence>
<gene>
    <name evidence="2" type="ORF">GCM10011396_47910</name>
</gene>